<evidence type="ECO:0000313" key="2">
    <source>
        <dbReference type="Proteomes" id="UP001190700"/>
    </source>
</evidence>
<keyword evidence="2" id="KW-1185">Reference proteome</keyword>
<accession>A0AAE0FMJ4</accession>
<protein>
    <submittedName>
        <fullName evidence="1">Uncharacterized protein</fullName>
    </submittedName>
</protein>
<dbReference type="EMBL" id="LGRX02016095">
    <property type="protein sequence ID" value="KAK3262582.1"/>
    <property type="molecule type" value="Genomic_DNA"/>
</dbReference>
<dbReference type="Proteomes" id="UP001190700">
    <property type="component" value="Unassembled WGS sequence"/>
</dbReference>
<gene>
    <name evidence="1" type="ORF">CYMTET_28572</name>
</gene>
<organism evidence="1 2">
    <name type="scientific">Cymbomonas tetramitiformis</name>
    <dbReference type="NCBI Taxonomy" id="36881"/>
    <lineage>
        <taxon>Eukaryota</taxon>
        <taxon>Viridiplantae</taxon>
        <taxon>Chlorophyta</taxon>
        <taxon>Pyramimonadophyceae</taxon>
        <taxon>Pyramimonadales</taxon>
        <taxon>Pyramimonadaceae</taxon>
        <taxon>Cymbomonas</taxon>
    </lineage>
</organism>
<dbReference type="AlphaFoldDB" id="A0AAE0FMJ4"/>
<comment type="caution">
    <text evidence="1">The sequence shown here is derived from an EMBL/GenBank/DDBJ whole genome shotgun (WGS) entry which is preliminary data.</text>
</comment>
<reference evidence="1 2" key="1">
    <citation type="journal article" date="2015" name="Genome Biol. Evol.">
        <title>Comparative Genomics of a Bacterivorous Green Alga Reveals Evolutionary Causalities and Consequences of Phago-Mixotrophic Mode of Nutrition.</title>
        <authorList>
            <person name="Burns J.A."/>
            <person name="Paasch A."/>
            <person name="Narechania A."/>
            <person name="Kim E."/>
        </authorList>
    </citation>
    <scope>NUCLEOTIDE SEQUENCE [LARGE SCALE GENOMIC DNA]</scope>
    <source>
        <strain evidence="1 2">PLY_AMNH</strain>
    </source>
</reference>
<sequence>MVTHVEATSAFMPVLSKMHTEFLAASRSAMGSNMMRQWSYEDEEVAEVVENLQAQARSYKNEGSCSEDDMDSD</sequence>
<proteinExistence type="predicted"/>
<evidence type="ECO:0000313" key="1">
    <source>
        <dbReference type="EMBL" id="KAK3262582.1"/>
    </source>
</evidence>
<name>A0AAE0FMJ4_9CHLO</name>